<proteinExistence type="predicted"/>
<reference evidence="1 2" key="1">
    <citation type="journal article" date="2014" name="Curr. Biol.">
        <title>The genome of the clonal raider ant Cerapachys biroi.</title>
        <authorList>
            <person name="Oxley P.R."/>
            <person name="Ji L."/>
            <person name="Fetter-Pruneda I."/>
            <person name="McKenzie S.K."/>
            <person name="Li C."/>
            <person name="Hu H."/>
            <person name="Zhang G."/>
            <person name="Kronauer D.J."/>
        </authorList>
    </citation>
    <scope>NUCLEOTIDE SEQUENCE [LARGE SCALE GENOMIC DNA]</scope>
</reference>
<sequence length="202" mass="22939">SVLFRHRVALRVAWTPATGTASRDPTPPISGDAVLENVRDDNYALQKRYYYDDYTLLRAPFGKTANILSRERCSLSALMDVYCDCCDSCVRPSGDAQTESFRELGSLDDRRELWFLMIAWLAGNSVKPSQRPGESRPPPGVLLTRIRGWSFTGSELGCPFSPASFTILSRRRNGLRKWRDVACKRKKNVCNEKWRLLRESAS</sequence>
<dbReference type="AlphaFoldDB" id="A0A026W244"/>
<evidence type="ECO:0000313" key="2">
    <source>
        <dbReference type="Proteomes" id="UP000053097"/>
    </source>
</evidence>
<gene>
    <name evidence="1" type="ORF">X777_12206</name>
</gene>
<protein>
    <submittedName>
        <fullName evidence="1">Uncharacterized protein</fullName>
    </submittedName>
</protein>
<organism evidence="1 2">
    <name type="scientific">Ooceraea biroi</name>
    <name type="common">Clonal raider ant</name>
    <name type="synonym">Cerapachys biroi</name>
    <dbReference type="NCBI Taxonomy" id="2015173"/>
    <lineage>
        <taxon>Eukaryota</taxon>
        <taxon>Metazoa</taxon>
        <taxon>Ecdysozoa</taxon>
        <taxon>Arthropoda</taxon>
        <taxon>Hexapoda</taxon>
        <taxon>Insecta</taxon>
        <taxon>Pterygota</taxon>
        <taxon>Neoptera</taxon>
        <taxon>Endopterygota</taxon>
        <taxon>Hymenoptera</taxon>
        <taxon>Apocrita</taxon>
        <taxon>Aculeata</taxon>
        <taxon>Formicoidea</taxon>
        <taxon>Formicidae</taxon>
        <taxon>Dorylinae</taxon>
        <taxon>Ooceraea</taxon>
    </lineage>
</organism>
<name>A0A026W244_OOCBI</name>
<dbReference type="EMBL" id="KK107503">
    <property type="protein sequence ID" value="EZA49661.1"/>
    <property type="molecule type" value="Genomic_DNA"/>
</dbReference>
<feature type="non-terminal residue" evidence="1">
    <location>
        <position position="1"/>
    </location>
</feature>
<dbReference type="Proteomes" id="UP000053097">
    <property type="component" value="Unassembled WGS sequence"/>
</dbReference>
<keyword evidence="2" id="KW-1185">Reference proteome</keyword>
<evidence type="ECO:0000313" key="1">
    <source>
        <dbReference type="EMBL" id="EZA49661.1"/>
    </source>
</evidence>
<accession>A0A026W244</accession>